<dbReference type="Proteomes" id="UP000216361">
    <property type="component" value="Unassembled WGS sequence"/>
</dbReference>
<name>A0A255XUE1_9PROT</name>
<evidence type="ECO:0000313" key="3">
    <source>
        <dbReference type="Proteomes" id="UP000216361"/>
    </source>
</evidence>
<evidence type="ECO:0000259" key="1">
    <source>
        <dbReference type="Pfam" id="PF01850"/>
    </source>
</evidence>
<feature type="domain" description="PIN" evidence="1">
    <location>
        <begin position="3"/>
        <end position="143"/>
    </location>
</feature>
<dbReference type="RefSeq" id="WP_094408279.1">
    <property type="nucleotide sequence ID" value="NZ_BMJZ01000006.1"/>
</dbReference>
<reference evidence="2 3" key="1">
    <citation type="submission" date="2017-07" db="EMBL/GenBank/DDBJ databases">
        <title>Elstera cyanobacteriorum sp. nov., a novel bacterium isolated from cyanobacterial aggregates in a eutrophic lake.</title>
        <authorList>
            <person name="Cai H."/>
        </authorList>
    </citation>
    <scope>NUCLEOTIDE SEQUENCE [LARGE SCALE GENOMIC DNA]</scope>
    <source>
        <strain evidence="2 3">TH019</strain>
    </source>
</reference>
<accession>A0A255XUE1</accession>
<dbReference type="OrthoDB" id="5458135at2"/>
<sequence>MKVVLDASVLTEFLAPSAHSTDDTPYRRKVRVLADLLAGQKAMILIPTPVIAEVLVSVGPEGVGRLEIVQRTLAFRIVPFDYRSAMETAWMARAAREAGDKRAGRGSQVTWSQIKFDWQIIAVAKVHQADVIYSNDEGFCKFSNKHEMPAVYMEEFDPSDHHSDTPLFQFSRPK</sequence>
<dbReference type="AlphaFoldDB" id="A0A255XUE1"/>
<proteinExistence type="predicted"/>
<dbReference type="Gene3D" id="3.40.50.1010">
    <property type="entry name" value="5'-nuclease"/>
    <property type="match status" value="1"/>
</dbReference>
<comment type="caution">
    <text evidence="2">The sequence shown here is derived from an EMBL/GenBank/DDBJ whole genome shotgun (WGS) entry which is preliminary data.</text>
</comment>
<dbReference type="SUPFAM" id="SSF88723">
    <property type="entry name" value="PIN domain-like"/>
    <property type="match status" value="1"/>
</dbReference>
<evidence type="ECO:0000313" key="2">
    <source>
        <dbReference type="EMBL" id="OYQ19860.1"/>
    </source>
</evidence>
<dbReference type="InterPro" id="IPR002716">
    <property type="entry name" value="PIN_dom"/>
</dbReference>
<protein>
    <recommendedName>
        <fullName evidence="1">PIN domain-containing protein</fullName>
    </recommendedName>
</protein>
<gene>
    <name evidence="2" type="ORF">CHR90_07005</name>
</gene>
<dbReference type="EMBL" id="NOXS01000030">
    <property type="protein sequence ID" value="OYQ19860.1"/>
    <property type="molecule type" value="Genomic_DNA"/>
</dbReference>
<dbReference type="Pfam" id="PF01850">
    <property type="entry name" value="PIN"/>
    <property type="match status" value="1"/>
</dbReference>
<organism evidence="2 3">
    <name type="scientific">Elstera cyanobacteriorum</name>
    <dbReference type="NCBI Taxonomy" id="2022747"/>
    <lineage>
        <taxon>Bacteria</taxon>
        <taxon>Pseudomonadati</taxon>
        <taxon>Pseudomonadota</taxon>
        <taxon>Alphaproteobacteria</taxon>
        <taxon>Rhodospirillales</taxon>
        <taxon>Rhodospirillaceae</taxon>
        <taxon>Elstera</taxon>
    </lineage>
</organism>
<dbReference type="InterPro" id="IPR029060">
    <property type="entry name" value="PIN-like_dom_sf"/>
</dbReference>
<keyword evidence="3" id="KW-1185">Reference proteome</keyword>